<keyword evidence="4" id="KW-1185">Reference proteome</keyword>
<dbReference type="InterPro" id="IPR036380">
    <property type="entry name" value="Isochorismatase-like_sf"/>
</dbReference>
<organism evidence="3 4">
    <name type="scientific">Kineosporia corallincola</name>
    <dbReference type="NCBI Taxonomy" id="2835133"/>
    <lineage>
        <taxon>Bacteria</taxon>
        <taxon>Bacillati</taxon>
        <taxon>Actinomycetota</taxon>
        <taxon>Actinomycetes</taxon>
        <taxon>Kineosporiales</taxon>
        <taxon>Kineosporiaceae</taxon>
        <taxon>Kineosporia</taxon>
    </lineage>
</organism>
<reference evidence="3 4" key="1">
    <citation type="submission" date="2021-05" db="EMBL/GenBank/DDBJ databases">
        <title>Kineosporia and Streptomyces sp. nov. two new marine actinobacteria isolated from Coral.</title>
        <authorList>
            <person name="Buangrab K."/>
            <person name="Sutthacheep M."/>
            <person name="Yeemin T."/>
            <person name="Harunari E."/>
            <person name="Igarashi Y."/>
            <person name="Kanchanasin P."/>
            <person name="Tanasupawat S."/>
            <person name="Phongsopitanun W."/>
        </authorList>
    </citation>
    <scope>NUCLEOTIDE SEQUENCE [LARGE SCALE GENOMIC DNA]</scope>
    <source>
        <strain evidence="3 4">J2-2</strain>
    </source>
</reference>
<evidence type="ECO:0000313" key="4">
    <source>
        <dbReference type="Proteomes" id="UP001197247"/>
    </source>
</evidence>
<dbReference type="RefSeq" id="WP_214155325.1">
    <property type="nucleotide sequence ID" value="NZ_JAHBAY010000003.1"/>
</dbReference>
<name>A0ABS5TG28_9ACTN</name>
<dbReference type="InterPro" id="IPR000868">
    <property type="entry name" value="Isochorismatase-like_dom"/>
</dbReference>
<comment type="caution">
    <text evidence="3">The sequence shown here is derived from an EMBL/GenBank/DDBJ whole genome shotgun (WGS) entry which is preliminary data.</text>
</comment>
<dbReference type="SUPFAM" id="SSF52499">
    <property type="entry name" value="Isochorismatase-like hydrolases"/>
    <property type="match status" value="1"/>
</dbReference>
<dbReference type="InterPro" id="IPR050272">
    <property type="entry name" value="Isochorismatase-like_hydrls"/>
</dbReference>
<dbReference type="Proteomes" id="UP001197247">
    <property type="component" value="Unassembled WGS sequence"/>
</dbReference>
<evidence type="ECO:0000259" key="2">
    <source>
        <dbReference type="Pfam" id="PF00857"/>
    </source>
</evidence>
<dbReference type="EMBL" id="JAHBAY010000003">
    <property type="protein sequence ID" value="MBT0769033.1"/>
    <property type="molecule type" value="Genomic_DNA"/>
</dbReference>
<proteinExistence type="predicted"/>
<dbReference type="PANTHER" id="PTHR43540">
    <property type="entry name" value="PEROXYUREIDOACRYLATE/UREIDOACRYLATE AMIDOHYDROLASE-RELATED"/>
    <property type="match status" value="1"/>
</dbReference>
<dbReference type="Pfam" id="PF00857">
    <property type="entry name" value="Isochorismatase"/>
    <property type="match status" value="1"/>
</dbReference>
<dbReference type="PANTHER" id="PTHR43540:SF6">
    <property type="entry name" value="ISOCHORISMATASE-LIKE DOMAIN-CONTAINING PROTEIN"/>
    <property type="match status" value="1"/>
</dbReference>
<keyword evidence="1" id="KW-0378">Hydrolase</keyword>
<accession>A0ABS5TG28</accession>
<protein>
    <submittedName>
        <fullName evidence="3">Isochorismatase family protein</fullName>
    </submittedName>
</protein>
<evidence type="ECO:0000313" key="3">
    <source>
        <dbReference type="EMBL" id="MBT0769033.1"/>
    </source>
</evidence>
<feature type="domain" description="Isochorismatase-like" evidence="2">
    <location>
        <begin position="7"/>
        <end position="179"/>
    </location>
</feature>
<sequence>MTTPRRALVVVDVQQEYFDGPLEIQYPPRDEALERILAVVATAREHGLPIAFAQHTAPADSPVFAAEGTGWQLHPRIAAAVGDAKVFRKEYGSIYAGTDLAAWLRARDVDTVTLTGFMTHNCDLASAVESEGLGFTAEILSDASGTTHLANDAGQVSAHDLHTTLMTLFNANFAAVASTGEWTTALAAGTALPQGNLVASAVSGRSKFA</sequence>
<evidence type="ECO:0000256" key="1">
    <source>
        <dbReference type="ARBA" id="ARBA00022801"/>
    </source>
</evidence>
<dbReference type="Gene3D" id="3.40.50.850">
    <property type="entry name" value="Isochorismatase-like"/>
    <property type="match status" value="1"/>
</dbReference>
<gene>
    <name evidence="3" type="ORF">KIH74_08850</name>
</gene>